<dbReference type="Proteomes" id="UP000244906">
    <property type="component" value="Unassembled WGS sequence"/>
</dbReference>
<gene>
    <name evidence="1" type="ORF">DC094_17205</name>
</gene>
<name>A0A2V1GQQ4_9GAMM</name>
<dbReference type="AlphaFoldDB" id="A0A2V1GQQ4"/>
<dbReference type="EMBL" id="QDDL01000009">
    <property type="protein sequence ID" value="PVZ65624.1"/>
    <property type="molecule type" value="Genomic_DNA"/>
</dbReference>
<protein>
    <submittedName>
        <fullName evidence="1">Uncharacterized protein</fullName>
    </submittedName>
</protein>
<sequence length="45" mass="4995">MVEKQLAAKRKVTVEINSGVIYLTIKKDGQVIVNIGALGLWYGNY</sequence>
<evidence type="ECO:0000313" key="2">
    <source>
        <dbReference type="Proteomes" id="UP000244906"/>
    </source>
</evidence>
<evidence type="ECO:0000313" key="1">
    <source>
        <dbReference type="EMBL" id="PVZ65624.1"/>
    </source>
</evidence>
<proteinExistence type="predicted"/>
<organism evidence="1 2">
    <name type="scientific">Pelagibaculum spongiae</name>
    <dbReference type="NCBI Taxonomy" id="2080658"/>
    <lineage>
        <taxon>Bacteria</taxon>
        <taxon>Pseudomonadati</taxon>
        <taxon>Pseudomonadota</taxon>
        <taxon>Gammaproteobacteria</taxon>
        <taxon>Oceanospirillales</taxon>
        <taxon>Pelagibaculum</taxon>
    </lineage>
</organism>
<keyword evidence="2" id="KW-1185">Reference proteome</keyword>
<accession>A0A2V1GQQ4</accession>
<reference evidence="1 2" key="1">
    <citation type="submission" date="2018-04" db="EMBL/GenBank/DDBJ databases">
        <title>Thalassorhabdus spongiae gen. nov., sp. nov., isolated from a marine sponge in South-West Iceland.</title>
        <authorList>
            <person name="Knobloch S."/>
            <person name="Daussin A."/>
            <person name="Johannsson R."/>
            <person name="Marteinsson V.T."/>
        </authorList>
    </citation>
    <scope>NUCLEOTIDE SEQUENCE [LARGE SCALE GENOMIC DNA]</scope>
    <source>
        <strain evidence="1 2">Hp12</strain>
    </source>
</reference>
<comment type="caution">
    <text evidence="1">The sequence shown here is derived from an EMBL/GenBank/DDBJ whole genome shotgun (WGS) entry which is preliminary data.</text>
</comment>